<comment type="caution">
    <text evidence="2">The sequence shown here is derived from an EMBL/GenBank/DDBJ whole genome shotgun (WGS) entry which is preliminary data.</text>
</comment>
<feature type="transmembrane region" description="Helical" evidence="1">
    <location>
        <begin position="20"/>
        <end position="43"/>
    </location>
</feature>
<evidence type="ECO:0000313" key="2">
    <source>
        <dbReference type="EMBL" id="KPQ41634.1"/>
    </source>
</evidence>
<dbReference type="AlphaFoldDB" id="A0A0N8KQB0"/>
<accession>A0A0N8KQB0</accession>
<evidence type="ECO:0000256" key="1">
    <source>
        <dbReference type="SAM" id="Phobius"/>
    </source>
</evidence>
<name>A0A0N8KQB0_9EURY</name>
<proteinExistence type="predicted"/>
<protein>
    <submittedName>
        <fullName evidence="2">Uncharacterized protein</fullName>
    </submittedName>
</protein>
<evidence type="ECO:0000313" key="3">
    <source>
        <dbReference type="Proteomes" id="UP000050360"/>
    </source>
</evidence>
<keyword evidence="1" id="KW-0812">Transmembrane</keyword>
<sequence length="85" mass="10266">MGLMKIMDEVNKLTLDRLNIGMRIAYGFIVVNILWLVVVYFGYYHERIITFMDTDEIIIILPFFNNHVIYTHLHWIDTFHYEAIK</sequence>
<dbReference type="Proteomes" id="UP000050360">
    <property type="component" value="Unassembled WGS sequence"/>
</dbReference>
<dbReference type="EMBL" id="LKCM01000329">
    <property type="protein sequence ID" value="KPQ41634.1"/>
    <property type="molecule type" value="Genomic_DNA"/>
</dbReference>
<organism evidence="2 3">
    <name type="scientific">Candidatus Methanoperedens nitratireducens</name>
    <dbReference type="NCBI Taxonomy" id="1392998"/>
    <lineage>
        <taxon>Archaea</taxon>
        <taxon>Methanobacteriati</taxon>
        <taxon>Methanobacteriota</taxon>
        <taxon>Stenosarchaea group</taxon>
        <taxon>Methanomicrobia</taxon>
        <taxon>Methanosarcinales</taxon>
        <taxon>ANME-2 cluster</taxon>
        <taxon>Candidatus Methanoperedentaceae</taxon>
        <taxon>Candidatus Methanoperedens</taxon>
    </lineage>
</organism>
<keyword evidence="1" id="KW-0472">Membrane</keyword>
<reference evidence="2 3" key="1">
    <citation type="submission" date="2015-09" db="EMBL/GenBank/DDBJ databases">
        <title>A metagenomics-based metabolic model of nitrate-dependent anaerobic oxidation of methane by Methanoperedens-like archaea.</title>
        <authorList>
            <person name="Arshad A."/>
            <person name="Speth D.R."/>
            <person name="De Graaf R.M."/>
            <person name="Op Den Camp H.J."/>
            <person name="Jetten M.S."/>
            <person name="Welte C.U."/>
        </authorList>
    </citation>
    <scope>NUCLEOTIDE SEQUENCE [LARGE SCALE GENOMIC DNA]</scope>
</reference>
<gene>
    <name evidence="2" type="ORF">MPEBLZ_03815</name>
</gene>
<keyword evidence="1" id="KW-1133">Transmembrane helix</keyword>